<dbReference type="InterPro" id="IPR016181">
    <property type="entry name" value="Acyl_CoA_acyltransferase"/>
</dbReference>
<dbReference type="SUPFAM" id="SSF55729">
    <property type="entry name" value="Acyl-CoA N-acyltransferases (Nat)"/>
    <property type="match status" value="1"/>
</dbReference>
<sequence>MIIRQEQPSDYDEVYELVKKSFATSTNEGEWEYLNEVRKKDEFIPELSLVAENDDGMLIGQIVLYKTDITTSDNVYTELLLSPISVHPDFFRRGIASKMMKEAFQIARGMGFTAIFLCGNPDFYHKFGFKGSYKYAILHIADKTQKAEWCMALELIPDALINKAGTINIQ</sequence>
<dbReference type="KEGG" id="cbar:PATL70BA_3220"/>
<dbReference type="PANTHER" id="PTHR43617">
    <property type="entry name" value="L-AMINO ACID N-ACETYLTRANSFERASE"/>
    <property type="match status" value="1"/>
</dbReference>
<dbReference type="PROSITE" id="PS51186">
    <property type="entry name" value="GNAT"/>
    <property type="match status" value="1"/>
</dbReference>
<dbReference type="AlphaFoldDB" id="A0A3P7PGI1"/>
<dbReference type="GO" id="GO:0016747">
    <property type="term" value="F:acyltransferase activity, transferring groups other than amino-acyl groups"/>
    <property type="evidence" value="ECO:0007669"/>
    <property type="project" value="InterPro"/>
</dbReference>
<evidence type="ECO:0000259" key="1">
    <source>
        <dbReference type="PROSITE" id="PS51186"/>
    </source>
</evidence>
<protein>
    <submittedName>
        <fullName evidence="2">N-acetyltransferase</fullName>
    </submittedName>
</protein>
<organism evidence="2 3">
    <name type="scientific">Petrocella atlantisensis</name>
    <dbReference type="NCBI Taxonomy" id="2173034"/>
    <lineage>
        <taxon>Bacteria</taxon>
        <taxon>Bacillati</taxon>
        <taxon>Bacillota</taxon>
        <taxon>Clostridia</taxon>
        <taxon>Lachnospirales</taxon>
        <taxon>Vallitaleaceae</taxon>
        <taxon>Petrocella</taxon>
    </lineage>
</organism>
<keyword evidence="3" id="KW-1185">Reference proteome</keyword>
<dbReference type="InterPro" id="IPR050276">
    <property type="entry name" value="MshD_Acetyltransferase"/>
</dbReference>
<dbReference type="PANTHER" id="PTHR43617:SF2">
    <property type="entry name" value="UPF0039 PROTEIN SLL0451"/>
    <property type="match status" value="1"/>
</dbReference>
<reference evidence="2 3" key="1">
    <citation type="submission" date="2018-09" db="EMBL/GenBank/DDBJ databases">
        <authorList>
            <person name="Postec A."/>
        </authorList>
    </citation>
    <scope>NUCLEOTIDE SEQUENCE [LARGE SCALE GENOMIC DNA]</scope>
    <source>
        <strain evidence="2">70B-A</strain>
    </source>
</reference>
<dbReference type="InterPro" id="IPR000182">
    <property type="entry name" value="GNAT_dom"/>
</dbReference>
<dbReference type="Proteomes" id="UP000279029">
    <property type="component" value="Chromosome"/>
</dbReference>
<evidence type="ECO:0000313" key="2">
    <source>
        <dbReference type="EMBL" id="VDN49143.1"/>
    </source>
</evidence>
<gene>
    <name evidence="2" type="ORF">PATL70BA_3220</name>
</gene>
<dbReference type="CDD" id="cd04301">
    <property type="entry name" value="NAT_SF"/>
    <property type="match status" value="1"/>
</dbReference>
<keyword evidence="2" id="KW-0808">Transferase</keyword>
<dbReference type="Gene3D" id="3.40.630.30">
    <property type="match status" value="1"/>
</dbReference>
<accession>A0A3P7PGI1</accession>
<evidence type="ECO:0000313" key="3">
    <source>
        <dbReference type="Proteomes" id="UP000279029"/>
    </source>
</evidence>
<dbReference type="RefSeq" id="WP_125138168.1">
    <property type="nucleotide sequence ID" value="NZ_LR130778.1"/>
</dbReference>
<feature type="domain" description="N-acetyltransferase" evidence="1">
    <location>
        <begin position="1"/>
        <end position="156"/>
    </location>
</feature>
<proteinExistence type="predicted"/>
<name>A0A3P7PGI1_9FIRM</name>
<dbReference type="EMBL" id="LR130778">
    <property type="protein sequence ID" value="VDN49143.1"/>
    <property type="molecule type" value="Genomic_DNA"/>
</dbReference>
<dbReference type="Pfam" id="PF13527">
    <property type="entry name" value="Acetyltransf_9"/>
    <property type="match status" value="1"/>
</dbReference>
<dbReference type="OrthoDB" id="9797178at2"/>